<protein>
    <recommendedName>
        <fullName evidence="4">Amidohydrolase-related domain-containing protein</fullName>
    </recommendedName>
</protein>
<gene>
    <name evidence="2" type="ORF">JAAARDRAFT_39282</name>
</gene>
<dbReference type="InParanoid" id="A0A067PFA2"/>
<feature type="compositionally biased region" description="Polar residues" evidence="1">
    <location>
        <begin position="1"/>
        <end position="16"/>
    </location>
</feature>
<dbReference type="PANTHER" id="PTHR43569">
    <property type="entry name" value="AMIDOHYDROLASE"/>
    <property type="match status" value="1"/>
</dbReference>
<feature type="region of interest" description="Disordered" evidence="1">
    <location>
        <begin position="1"/>
        <end position="56"/>
    </location>
</feature>
<proteinExistence type="predicted"/>
<reference evidence="3" key="1">
    <citation type="journal article" date="2014" name="Proc. Natl. Acad. Sci. U.S.A.">
        <title>Extensive sampling of basidiomycete genomes demonstrates inadequacy of the white-rot/brown-rot paradigm for wood decay fungi.</title>
        <authorList>
            <person name="Riley R."/>
            <person name="Salamov A.A."/>
            <person name="Brown D.W."/>
            <person name="Nagy L.G."/>
            <person name="Floudas D."/>
            <person name="Held B.W."/>
            <person name="Levasseur A."/>
            <person name="Lombard V."/>
            <person name="Morin E."/>
            <person name="Otillar R."/>
            <person name="Lindquist E.A."/>
            <person name="Sun H."/>
            <person name="LaButti K.M."/>
            <person name="Schmutz J."/>
            <person name="Jabbour D."/>
            <person name="Luo H."/>
            <person name="Baker S.E."/>
            <person name="Pisabarro A.G."/>
            <person name="Walton J.D."/>
            <person name="Blanchette R.A."/>
            <person name="Henrissat B."/>
            <person name="Martin F."/>
            <person name="Cullen D."/>
            <person name="Hibbett D.S."/>
            <person name="Grigoriev I.V."/>
        </authorList>
    </citation>
    <scope>NUCLEOTIDE SEQUENCE [LARGE SCALE GENOMIC DNA]</scope>
    <source>
        <strain evidence="3">MUCL 33604</strain>
    </source>
</reference>
<evidence type="ECO:0000313" key="2">
    <source>
        <dbReference type="EMBL" id="KDQ53593.1"/>
    </source>
</evidence>
<dbReference type="EMBL" id="KL197733">
    <property type="protein sequence ID" value="KDQ53593.1"/>
    <property type="molecule type" value="Genomic_DNA"/>
</dbReference>
<name>A0A067PFA2_9AGAM</name>
<dbReference type="OrthoDB" id="2135488at2759"/>
<dbReference type="GO" id="GO:0016787">
    <property type="term" value="F:hydrolase activity"/>
    <property type="evidence" value="ECO:0007669"/>
    <property type="project" value="InterPro"/>
</dbReference>
<dbReference type="Gene3D" id="3.20.20.140">
    <property type="entry name" value="Metal-dependent hydrolases"/>
    <property type="match status" value="1"/>
</dbReference>
<organism evidence="2 3">
    <name type="scientific">Jaapia argillacea MUCL 33604</name>
    <dbReference type="NCBI Taxonomy" id="933084"/>
    <lineage>
        <taxon>Eukaryota</taxon>
        <taxon>Fungi</taxon>
        <taxon>Dikarya</taxon>
        <taxon>Basidiomycota</taxon>
        <taxon>Agaricomycotina</taxon>
        <taxon>Agaricomycetes</taxon>
        <taxon>Agaricomycetidae</taxon>
        <taxon>Jaapiales</taxon>
        <taxon>Jaapiaceae</taxon>
        <taxon>Jaapia</taxon>
    </lineage>
</organism>
<dbReference type="InterPro" id="IPR052350">
    <property type="entry name" value="Metallo-dep_Lactonases"/>
</dbReference>
<dbReference type="SUPFAM" id="SSF51556">
    <property type="entry name" value="Metallo-dependent hydrolases"/>
    <property type="match status" value="1"/>
</dbReference>
<dbReference type="AlphaFoldDB" id="A0A067PFA2"/>
<feature type="compositionally biased region" description="Basic residues" evidence="1">
    <location>
        <begin position="18"/>
        <end position="27"/>
    </location>
</feature>
<dbReference type="PANTHER" id="PTHR43569:SF2">
    <property type="entry name" value="AMIDOHYDROLASE-RELATED DOMAIN-CONTAINING PROTEIN"/>
    <property type="match status" value="1"/>
</dbReference>
<accession>A0A067PFA2</accession>
<dbReference type="Proteomes" id="UP000027265">
    <property type="component" value="Unassembled WGS sequence"/>
</dbReference>
<evidence type="ECO:0000256" key="1">
    <source>
        <dbReference type="SAM" id="MobiDB-lite"/>
    </source>
</evidence>
<evidence type="ECO:0000313" key="3">
    <source>
        <dbReference type="Proteomes" id="UP000027265"/>
    </source>
</evidence>
<dbReference type="STRING" id="933084.A0A067PFA2"/>
<dbReference type="InterPro" id="IPR032466">
    <property type="entry name" value="Metal_Hydrolase"/>
</dbReference>
<dbReference type="HOGENOM" id="CLU_066897_0_0_1"/>
<evidence type="ECO:0008006" key="4">
    <source>
        <dbReference type="Google" id="ProtNLM"/>
    </source>
</evidence>
<keyword evidence="3" id="KW-1185">Reference proteome</keyword>
<sequence>MSTGVEPSSPSRTPGLSTRRKGLKVHPKLPLSAFSPPNSGTGEKFPLPPSPSTVHPESVVDADVVLDKGDDDLTRWKNEISGALGDQSNLAGLVVSLKDVEESQIQKTIERLESLQLEAPLLSVIVPFSLNSFASTSPPSYLLPSASSKIPIALSTTLVSSPITTTGIEAVEWALVNDRVLDLHIHCDLVSGETGWEAVEDLLTKAAAKQDVSSERGTLVLSNVLPPPHDLSLPLVKLLTHSTYRAYQSRTASISLHPNLYMKYLPPSWDRTAIAGDDAARLLEWKRRVKMYLGHAVEAFGTDRIIFGSSPSDSTTPSGVSEWYELARESLTELGIDQEGIDAVFGGNALKVYGRKKEE</sequence>